<dbReference type="Pfam" id="PF13177">
    <property type="entry name" value="DNA_pol3_delta2"/>
    <property type="match status" value="1"/>
</dbReference>
<evidence type="ECO:0000256" key="5">
    <source>
        <dbReference type="ARBA" id="ARBA00022705"/>
    </source>
</evidence>
<evidence type="ECO:0000313" key="9">
    <source>
        <dbReference type="EMBL" id="MEY1661858.1"/>
    </source>
</evidence>
<comment type="caution">
    <text evidence="9">The sequence shown here is derived from an EMBL/GenBank/DDBJ whole genome shotgun (WGS) entry which is preliminary data.</text>
</comment>
<evidence type="ECO:0000256" key="3">
    <source>
        <dbReference type="ARBA" id="ARBA00022679"/>
    </source>
</evidence>
<keyword evidence="4 9" id="KW-0548">Nucleotidyltransferase</keyword>
<dbReference type="InterPro" id="IPR015199">
    <property type="entry name" value="DNA_pol_III_delta_C"/>
</dbReference>
<reference evidence="9 10" key="1">
    <citation type="submission" date="2024-07" db="EMBL/GenBank/DDBJ databases">
        <authorList>
            <person name="Ren Q."/>
        </authorList>
    </citation>
    <scope>NUCLEOTIDE SEQUENCE [LARGE SCALE GENOMIC DNA]</scope>
    <source>
        <strain evidence="9 10">REN37</strain>
    </source>
</reference>
<comment type="catalytic activity">
    <reaction evidence="7">
        <text>DNA(n) + a 2'-deoxyribonucleoside 5'-triphosphate = DNA(n+1) + diphosphate</text>
        <dbReference type="Rhea" id="RHEA:22508"/>
        <dbReference type="Rhea" id="RHEA-COMP:17339"/>
        <dbReference type="Rhea" id="RHEA-COMP:17340"/>
        <dbReference type="ChEBI" id="CHEBI:33019"/>
        <dbReference type="ChEBI" id="CHEBI:61560"/>
        <dbReference type="ChEBI" id="CHEBI:173112"/>
        <dbReference type="EC" id="2.7.7.7"/>
    </reaction>
</comment>
<dbReference type="InterPro" id="IPR004622">
    <property type="entry name" value="DNA_pol_HolB"/>
</dbReference>
<protein>
    <recommendedName>
        <fullName evidence="2">DNA polymerase III subunit delta'</fullName>
        <ecNumber evidence="1">2.7.7.7</ecNumber>
    </recommendedName>
</protein>
<dbReference type="EMBL" id="JBGCUO010000001">
    <property type="protein sequence ID" value="MEY1661858.1"/>
    <property type="molecule type" value="Genomic_DNA"/>
</dbReference>
<feature type="domain" description="DNA polymerase III delta subunit C-terminal" evidence="8">
    <location>
        <begin position="215"/>
        <end position="323"/>
    </location>
</feature>
<keyword evidence="10" id="KW-1185">Reference proteome</keyword>
<dbReference type="RefSeq" id="WP_369455107.1">
    <property type="nucleotide sequence ID" value="NZ_JBGCUO010000001.1"/>
</dbReference>
<keyword evidence="5" id="KW-0235">DNA replication</keyword>
<dbReference type="PANTHER" id="PTHR11669:SF8">
    <property type="entry name" value="DNA POLYMERASE III SUBUNIT DELTA"/>
    <property type="match status" value="1"/>
</dbReference>
<evidence type="ECO:0000256" key="6">
    <source>
        <dbReference type="ARBA" id="ARBA00022932"/>
    </source>
</evidence>
<dbReference type="InterPro" id="IPR050238">
    <property type="entry name" value="DNA_Rep/Repair_Clamp_Loader"/>
</dbReference>
<sequence length="332" mass="35194">MSAAIQAPNPWHREALAQMQAQQQEGRLPHALLLSAAAGTGALQLAQSLVQWLLCERPRGGLACGECQGCHLSTSGTHPDLLRVAPAETGKAIRIDQVREVVEFSARTAQYSGYRVVLLEPAEAMNRASQNALLKTLEEPGAQTLLLLVSYRTSALLPTVLSRCQMRRLGTPDEALALEWLAPQVGGMTPAQALLTAAGGAPIKALALEQSDGFAARGKAVAVLHRVALGEISAVSAARQLNPSDVADWLASCHGWVHQALRQANGLPGVDDPQLRGPLAALAQVPQARLLAFAEALVRARRLHASGANPNKDLLLEQLMLVLAGIEQVAQL</sequence>
<accession>A0ABV4AJ30</accession>
<organism evidence="9 10">
    <name type="scientific">Isoalcanivorax beigongshangi</name>
    <dbReference type="NCBI Taxonomy" id="3238810"/>
    <lineage>
        <taxon>Bacteria</taxon>
        <taxon>Pseudomonadati</taxon>
        <taxon>Pseudomonadota</taxon>
        <taxon>Gammaproteobacteria</taxon>
        <taxon>Oceanospirillales</taxon>
        <taxon>Alcanivoracaceae</taxon>
        <taxon>Isoalcanivorax</taxon>
    </lineage>
</organism>
<dbReference type="PANTHER" id="PTHR11669">
    <property type="entry name" value="REPLICATION FACTOR C / DNA POLYMERASE III GAMMA-TAU SUBUNIT"/>
    <property type="match status" value="1"/>
</dbReference>
<evidence type="ECO:0000256" key="4">
    <source>
        <dbReference type="ARBA" id="ARBA00022695"/>
    </source>
</evidence>
<keyword evidence="6" id="KW-0239">DNA-directed DNA polymerase</keyword>
<evidence type="ECO:0000256" key="7">
    <source>
        <dbReference type="ARBA" id="ARBA00049244"/>
    </source>
</evidence>
<dbReference type="Pfam" id="PF09115">
    <property type="entry name" value="DNApol3-delta_C"/>
    <property type="match status" value="1"/>
</dbReference>
<dbReference type="InterPro" id="IPR027417">
    <property type="entry name" value="P-loop_NTPase"/>
</dbReference>
<evidence type="ECO:0000256" key="2">
    <source>
        <dbReference type="ARBA" id="ARBA00014363"/>
    </source>
</evidence>
<keyword evidence="3 9" id="KW-0808">Transferase</keyword>
<dbReference type="NCBIfam" id="TIGR00678">
    <property type="entry name" value="holB"/>
    <property type="match status" value="1"/>
</dbReference>
<evidence type="ECO:0000256" key="1">
    <source>
        <dbReference type="ARBA" id="ARBA00012417"/>
    </source>
</evidence>
<dbReference type="NCBIfam" id="NF004310">
    <property type="entry name" value="PRK05707.1"/>
    <property type="match status" value="1"/>
</dbReference>
<gene>
    <name evidence="9" type="ORF">AB5I84_06810</name>
</gene>
<evidence type="ECO:0000259" key="8">
    <source>
        <dbReference type="Pfam" id="PF09115"/>
    </source>
</evidence>
<evidence type="ECO:0000313" key="10">
    <source>
        <dbReference type="Proteomes" id="UP001562065"/>
    </source>
</evidence>
<name>A0ABV4AJ30_9GAMM</name>
<dbReference type="Gene3D" id="3.40.50.300">
    <property type="entry name" value="P-loop containing nucleotide triphosphate hydrolases"/>
    <property type="match status" value="1"/>
</dbReference>
<dbReference type="EC" id="2.7.7.7" evidence="1"/>
<dbReference type="Proteomes" id="UP001562065">
    <property type="component" value="Unassembled WGS sequence"/>
</dbReference>
<dbReference type="SUPFAM" id="SSF52540">
    <property type="entry name" value="P-loop containing nucleoside triphosphate hydrolases"/>
    <property type="match status" value="1"/>
</dbReference>
<dbReference type="GO" id="GO:0003887">
    <property type="term" value="F:DNA-directed DNA polymerase activity"/>
    <property type="evidence" value="ECO:0007669"/>
    <property type="project" value="UniProtKB-EC"/>
</dbReference>
<proteinExistence type="predicted"/>